<feature type="chain" id="PRO_5046126275" description="Copper amine oxidase-like N-terminal domain-containing protein" evidence="1">
    <location>
        <begin position="32"/>
        <end position="256"/>
    </location>
</feature>
<proteinExistence type="predicted"/>
<gene>
    <name evidence="2" type="ORF">ACFSJH_00230</name>
</gene>
<comment type="caution">
    <text evidence="2">The sequence shown here is derived from an EMBL/GenBank/DDBJ whole genome shotgun (WGS) entry which is preliminary data.</text>
</comment>
<organism evidence="2 3">
    <name type="scientific">Paenibacillus yanchengensis</name>
    <dbReference type="NCBI Taxonomy" id="2035833"/>
    <lineage>
        <taxon>Bacteria</taxon>
        <taxon>Bacillati</taxon>
        <taxon>Bacillota</taxon>
        <taxon>Bacilli</taxon>
        <taxon>Bacillales</taxon>
        <taxon>Paenibacillaceae</taxon>
        <taxon>Paenibacillus</taxon>
    </lineage>
</organism>
<sequence length="256" mass="28488">MKYQTSLKFFKLVFVVLMSLLLLLPFSTVHASQPTDSLFQRATKVYPANKTALVTTNPKGSIEVNYNSSFISVKDIFGGRVDRILWDGSSKTVKIIKNGQEAVLNFSGKTIKPAANQIILPTNWARLEKGKAFISASVLCYIFENNVELFEILGGDTNDKERIEWLNKLAFLNISTTVTQSDDTLQIYISSFNLPPDVEKQKDLGSFGNRALEVYPGSKSILHASKQGKRTVFTYESSFIPVNDIFGGHVEGDQMG</sequence>
<feature type="signal peptide" evidence="1">
    <location>
        <begin position="1"/>
        <end position="31"/>
    </location>
</feature>
<keyword evidence="1" id="KW-0732">Signal</keyword>
<dbReference type="Proteomes" id="UP001597362">
    <property type="component" value="Unassembled WGS sequence"/>
</dbReference>
<evidence type="ECO:0000313" key="2">
    <source>
        <dbReference type="EMBL" id="MFD2114182.1"/>
    </source>
</evidence>
<evidence type="ECO:0000256" key="1">
    <source>
        <dbReference type="SAM" id="SignalP"/>
    </source>
</evidence>
<keyword evidence="3" id="KW-1185">Reference proteome</keyword>
<accession>A0ABW4YF08</accession>
<evidence type="ECO:0000313" key="3">
    <source>
        <dbReference type="Proteomes" id="UP001597362"/>
    </source>
</evidence>
<dbReference type="RefSeq" id="WP_377769158.1">
    <property type="nucleotide sequence ID" value="NZ_JBHUHO010000002.1"/>
</dbReference>
<protein>
    <recommendedName>
        <fullName evidence="4">Copper amine oxidase-like N-terminal domain-containing protein</fullName>
    </recommendedName>
</protein>
<name>A0ABW4YF08_9BACL</name>
<dbReference type="EMBL" id="JBHUHO010000002">
    <property type="protein sequence ID" value="MFD2114182.1"/>
    <property type="molecule type" value="Genomic_DNA"/>
</dbReference>
<evidence type="ECO:0008006" key="4">
    <source>
        <dbReference type="Google" id="ProtNLM"/>
    </source>
</evidence>
<reference evidence="3" key="1">
    <citation type="journal article" date="2019" name="Int. J. Syst. Evol. Microbiol.">
        <title>The Global Catalogue of Microorganisms (GCM) 10K type strain sequencing project: providing services to taxonomists for standard genome sequencing and annotation.</title>
        <authorList>
            <consortium name="The Broad Institute Genomics Platform"/>
            <consortium name="The Broad Institute Genome Sequencing Center for Infectious Disease"/>
            <person name="Wu L."/>
            <person name="Ma J."/>
        </authorList>
    </citation>
    <scope>NUCLEOTIDE SEQUENCE [LARGE SCALE GENOMIC DNA]</scope>
    <source>
        <strain evidence="3">GH52</strain>
    </source>
</reference>